<evidence type="ECO:0000313" key="2">
    <source>
        <dbReference type="Proteomes" id="UP001066276"/>
    </source>
</evidence>
<gene>
    <name evidence="1" type="ORF">NDU88_005464</name>
</gene>
<organism evidence="1 2">
    <name type="scientific">Pleurodeles waltl</name>
    <name type="common">Iberian ribbed newt</name>
    <dbReference type="NCBI Taxonomy" id="8319"/>
    <lineage>
        <taxon>Eukaryota</taxon>
        <taxon>Metazoa</taxon>
        <taxon>Chordata</taxon>
        <taxon>Craniata</taxon>
        <taxon>Vertebrata</taxon>
        <taxon>Euteleostomi</taxon>
        <taxon>Amphibia</taxon>
        <taxon>Batrachia</taxon>
        <taxon>Caudata</taxon>
        <taxon>Salamandroidea</taxon>
        <taxon>Salamandridae</taxon>
        <taxon>Pleurodelinae</taxon>
        <taxon>Pleurodeles</taxon>
    </lineage>
</organism>
<evidence type="ECO:0000313" key="1">
    <source>
        <dbReference type="EMBL" id="KAJ1108082.1"/>
    </source>
</evidence>
<dbReference type="EMBL" id="JANPWB010000013">
    <property type="protein sequence ID" value="KAJ1108082.1"/>
    <property type="molecule type" value="Genomic_DNA"/>
</dbReference>
<dbReference type="AlphaFoldDB" id="A0AAV7MXZ2"/>
<keyword evidence="2" id="KW-1185">Reference proteome</keyword>
<dbReference type="Proteomes" id="UP001066276">
    <property type="component" value="Chromosome 9"/>
</dbReference>
<proteinExistence type="predicted"/>
<reference evidence="1" key="1">
    <citation type="journal article" date="2022" name="bioRxiv">
        <title>Sequencing and chromosome-scale assembly of the giantPleurodeles waltlgenome.</title>
        <authorList>
            <person name="Brown T."/>
            <person name="Elewa A."/>
            <person name="Iarovenko S."/>
            <person name="Subramanian E."/>
            <person name="Araus A.J."/>
            <person name="Petzold A."/>
            <person name="Susuki M."/>
            <person name="Suzuki K.-i.T."/>
            <person name="Hayashi T."/>
            <person name="Toyoda A."/>
            <person name="Oliveira C."/>
            <person name="Osipova E."/>
            <person name="Leigh N.D."/>
            <person name="Simon A."/>
            <person name="Yun M.H."/>
        </authorList>
    </citation>
    <scope>NUCLEOTIDE SEQUENCE</scope>
    <source>
        <strain evidence="1">20211129_DDA</strain>
        <tissue evidence="1">Liver</tissue>
    </source>
</reference>
<comment type="caution">
    <text evidence="1">The sequence shown here is derived from an EMBL/GenBank/DDBJ whole genome shotgun (WGS) entry which is preliminary data.</text>
</comment>
<accession>A0AAV7MXZ2</accession>
<sequence>MYDTSGRQTTKAARKNSLSLLPQWDQILRRKNSHADLGKEMLDGACKTVSHTRAQEDEAHPKLPRYANRVIVNSDKGLRFRMRDKSQETGFGFSVQFSTAVLHHRKMPNIPRVPEKQERNAGL</sequence>
<protein>
    <submittedName>
        <fullName evidence="1">Uncharacterized protein</fullName>
    </submittedName>
</protein>
<name>A0AAV7MXZ2_PLEWA</name>